<evidence type="ECO:0000313" key="3">
    <source>
        <dbReference type="Proteomes" id="UP000530670"/>
    </source>
</evidence>
<protein>
    <submittedName>
        <fullName evidence="2">Uncharacterized protein</fullName>
    </submittedName>
</protein>
<dbReference type="GeneID" id="59295934"/>
<dbReference type="Proteomes" id="UP000530670">
    <property type="component" value="Unassembled WGS sequence"/>
</dbReference>
<comment type="caution">
    <text evidence="2">The sequence shown here is derived from an EMBL/GenBank/DDBJ whole genome shotgun (WGS) entry which is preliminary data.</text>
</comment>
<keyword evidence="3" id="KW-1185">Reference proteome</keyword>
<sequence length="153" mass="17270">MPAKGSRKRTAPEPPTEPPAKRDQGRPHKDSLPIDALVSGSHTSASRRTDIQMDKRSQVLHDIVEWIRDDSSPIGFAHVQGQYARNKMFRVPSELAKLMEEDELETQVVVVVPNFKFDAVSRQFVFGQFKTPVGILRYRDMITLLASAPEVED</sequence>
<organism evidence="2 3">
    <name type="scientific">Fusarium tjaetaba</name>
    <dbReference type="NCBI Taxonomy" id="1567544"/>
    <lineage>
        <taxon>Eukaryota</taxon>
        <taxon>Fungi</taxon>
        <taxon>Dikarya</taxon>
        <taxon>Ascomycota</taxon>
        <taxon>Pezizomycotina</taxon>
        <taxon>Sordariomycetes</taxon>
        <taxon>Hypocreomycetidae</taxon>
        <taxon>Hypocreales</taxon>
        <taxon>Nectriaceae</taxon>
        <taxon>Fusarium</taxon>
        <taxon>Fusarium fujikuroi species complex</taxon>
    </lineage>
</organism>
<gene>
    <name evidence="2" type="ORF">FTJAE_10788</name>
</gene>
<dbReference type="AlphaFoldDB" id="A0A8H5QX57"/>
<feature type="region of interest" description="Disordered" evidence="1">
    <location>
        <begin position="1"/>
        <end position="53"/>
    </location>
</feature>
<accession>A0A8H5QX57</accession>
<reference evidence="2 3" key="1">
    <citation type="submission" date="2020-05" db="EMBL/GenBank/DDBJ databases">
        <title>Identification and distribution of gene clusters putatively required for synthesis of sphingolipid metabolism inhibitors in phylogenetically diverse species of the filamentous fungus Fusarium.</title>
        <authorList>
            <person name="Kim H.-S."/>
            <person name="Busman M."/>
            <person name="Brown D.W."/>
            <person name="Divon H."/>
            <person name="Uhlig S."/>
            <person name="Proctor R.H."/>
        </authorList>
    </citation>
    <scope>NUCLEOTIDE SEQUENCE [LARGE SCALE GENOMIC DNA]</scope>
    <source>
        <strain evidence="2 3">NRRL 66243</strain>
    </source>
</reference>
<dbReference type="EMBL" id="JAAQRI010000254">
    <property type="protein sequence ID" value="KAF5622809.1"/>
    <property type="molecule type" value="Genomic_DNA"/>
</dbReference>
<name>A0A8H5QX57_9HYPO</name>
<evidence type="ECO:0000313" key="2">
    <source>
        <dbReference type="EMBL" id="KAF5622809.1"/>
    </source>
</evidence>
<evidence type="ECO:0000256" key="1">
    <source>
        <dbReference type="SAM" id="MobiDB-lite"/>
    </source>
</evidence>
<dbReference type="RefSeq" id="XP_037202191.1">
    <property type="nucleotide sequence ID" value="XM_037343664.1"/>
</dbReference>
<feature type="compositionally biased region" description="Basic and acidic residues" evidence="1">
    <location>
        <begin position="19"/>
        <end position="32"/>
    </location>
</feature>
<proteinExistence type="predicted"/>